<evidence type="ECO:0000256" key="1">
    <source>
        <dbReference type="ARBA" id="ARBA00006594"/>
    </source>
</evidence>
<evidence type="ECO:0000259" key="3">
    <source>
        <dbReference type="Pfam" id="PF13588"/>
    </source>
</evidence>
<dbReference type="InterPro" id="IPR003356">
    <property type="entry name" value="DNA_methylase_A-5"/>
</dbReference>
<accession>A0ABS5SB63</accession>
<dbReference type="InterPro" id="IPR029464">
    <property type="entry name" value="HSDR_N"/>
</dbReference>
<dbReference type="NCBIfam" id="NF047738">
    <property type="entry name" value="antiphage_MADS2"/>
    <property type="match status" value="1"/>
</dbReference>
<feature type="domain" description="DNA methylase adenine-specific" evidence="2">
    <location>
        <begin position="316"/>
        <end position="562"/>
    </location>
</feature>
<evidence type="ECO:0000259" key="2">
    <source>
        <dbReference type="Pfam" id="PF02384"/>
    </source>
</evidence>
<dbReference type="PANTHER" id="PTHR42998:SF1">
    <property type="entry name" value="TYPE I RESTRICTION ENZYME HINDI METHYLASE SUBUNIT"/>
    <property type="match status" value="1"/>
</dbReference>
<feature type="domain" description="Type I restriction enzyme R protein N-terminal" evidence="3">
    <location>
        <begin position="44"/>
        <end position="149"/>
    </location>
</feature>
<dbReference type="Pfam" id="PF13588">
    <property type="entry name" value="HSDR_N_2"/>
    <property type="match status" value="1"/>
</dbReference>
<comment type="similarity">
    <text evidence="1">Belongs to the N(4)/N(6)-methyltransferase family.</text>
</comment>
<name>A0ABS5SB63_9BACT</name>
<proteinExistence type="inferred from homology"/>
<dbReference type="PANTHER" id="PTHR42998">
    <property type="entry name" value="TYPE I RESTRICTION ENZYME HINDVIIP M PROTEIN-RELATED"/>
    <property type="match status" value="1"/>
</dbReference>
<dbReference type="EMBL" id="JAHCVK010000001">
    <property type="protein sequence ID" value="MBT0652618.1"/>
    <property type="molecule type" value="Genomic_DNA"/>
</dbReference>
<sequence length="673" mass="75687">MTDHNDDIIEATQDAAEDSGPDNFLIDILTGNKESASAKKLLMQKVLRQLIESYGFDRNDLEVSYNPQIPGQGRKRIDIAIFRSDTAHTNDNLQRIIVCKPQKKRDKLRSIVEAEADLRELKELLELIPGASLGMWTNDQEDFYCQVERTRFEVRTKPLGVWPVPGELTADLDRTGGVIQVSAEAEGLEDALLRCRQYLNRNLGLDHKDSFKQLAVLMLAKIYDETRPSAERKFWIKGDEPFTEPGQQAIQRRIAECITAAKAWQPNLLTRGWDLTLEPHETARVVTELARYSLSETQPRYRTVAFRAVARSVMDGREGRYPTPLNVAEMAVRMLDPKPGERIMDCSSGTGTFLAMTAAHIFKQHLAALGTTPEEASAEQIRQAQNYTVAWAANNALGCDIDPFLAVASRMNMLFTTGNPGRIFRIDARTFPDGDLDGIETARPALPLGSMDMVLLNPWFSSQDKISDASILSAYDLGHVWERDEDDGFRNTGNLNSGGVPPEVLFIERALQWVKPNTGRVGILLPDGLLGNPGDEPIRWWILRHCEVNASVDLPIEPFITTVKEFGLSPALCSLLILRRRGQEELIRPEHPEYKVFMAVIDRAGMDRKGNPLFQRAPDGDELIFDEEVIERVREGGEVKVKRVVRRARRINDELPIVADKFTAFMKNGEVAE</sequence>
<keyword evidence="4" id="KW-0808">Transferase</keyword>
<dbReference type="InterPro" id="IPR029063">
    <property type="entry name" value="SAM-dependent_MTases_sf"/>
</dbReference>
<keyword evidence="5" id="KW-1185">Reference proteome</keyword>
<dbReference type="GO" id="GO:0008168">
    <property type="term" value="F:methyltransferase activity"/>
    <property type="evidence" value="ECO:0007669"/>
    <property type="project" value="UniProtKB-KW"/>
</dbReference>
<dbReference type="Proteomes" id="UP000756860">
    <property type="component" value="Unassembled WGS sequence"/>
</dbReference>
<dbReference type="InterPro" id="IPR052916">
    <property type="entry name" value="Type-I_RE_MTase_Subunit"/>
</dbReference>
<protein>
    <submittedName>
        <fullName evidence="4">N-6 DNA methylase</fullName>
    </submittedName>
</protein>
<dbReference type="SUPFAM" id="SSF53335">
    <property type="entry name" value="S-adenosyl-L-methionine-dependent methyltransferases"/>
    <property type="match status" value="1"/>
</dbReference>
<dbReference type="GO" id="GO:0032259">
    <property type="term" value="P:methylation"/>
    <property type="evidence" value="ECO:0007669"/>
    <property type="project" value="UniProtKB-KW"/>
</dbReference>
<dbReference type="Pfam" id="PF02384">
    <property type="entry name" value="N6_Mtase"/>
    <property type="match status" value="1"/>
</dbReference>
<dbReference type="RefSeq" id="WP_214174550.1">
    <property type="nucleotide sequence ID" value="NZ_JAHCVK010000001.1"/>
</dbReference>
<keyword evidence="4" id="KW-0489">Methyltransferase</keyword>
<evidence type="ECO:0000313" key="5">
    <source>
        <dbReference type="Proteomes" id="UP000756860"/>
    </source>
</evidence>
<organism evidence="4 5">
    <name type="scientific">Geomobilimonas luticola</name>
    <dbReference type="NCBI Taxonomy" id="1114878"/>
    <lineage>
        <taxon>Bacteria</taxon>
        <taxon>Pseudomonadati</taxon>
        <taxon>Thermodesulfobacteriota</taxon>
        <taxon>Desulfuromonadia</taxon>
        <taxon>Geobacterales</taxon>
        <taxon>Geobacteraceae</taxon>
        <taxon>Geomobilimonas</taxon>
    </lineage>
</organism>
<comment type="caution">
    <text evidence="4">The sequence shown here is derived from an EMBL/GenBank/DDBJ whole genome shotgun (WGS) entry which is preliminary data.</text>
</comment>
<gene>
    <name evidence="4" type="ORF">KI810_06090</name>
</gene>
<evidence type="ECO:0000313" key="4">
    <source>
        <dbReference type="EMBL" id="MBT0652618.1"/>
    </source>
</evidence>
<dbReference type="Gene3D" id="3.40.50.150">
    <property type="entry name" value="Vaccinia Virus protein VP39"/>
    <property type="match status" value="1"/>
</dbReference>
<reference evidence="4 5" key="1">
    <citation type="submission" date="2021-05" db="EMBL/GenBank/DDBJ databases">
        <title>The draft genome of Geobacter luticola JCM 17780.</title>
        <authorList>
            <person name="Xu Z."/>
            <person name="Masuda Y."/>
            <person name="Itoh H."/>
            <person name="Senoo K."/>
        </authorList>
    </citation>
    <scope>NUCLEOTIDE SEQUENCE [LARGE SCALE GENOMIC DNA]</scope>
    <source>
        <strain evidence="4 5">JCM 17780</strain>
    </source>
</reference>